<accession>A0ABQ3ALG8</accession>
<proteinExistence type="predicted"/>
<dbReference type="Proteomes" id="UP000600946">
    <property type="component" value="Unassembled WGS sequence"/>
</dbReference>
<dbReference type="GeneID" id="96293951"/>
<name>A0ABQ3ALG8_9ACTN</name>
<evidence type="ECO:0000313" key="3">
    <source>
        <dbReference type="Proteomes" id="UP000600946"/>
    </source>
</evidence>
<gene>
    <name evidence="2" type="ORF">GCM10010326_60480</name>
</gene>
<reference evidence="3" key="1">
    <citation type="journal article" date="2019" name="Int. J. Syst. Evol. Microbiol.">
        <title>The Global Catalogue of Microorganisms (GCM) 10K type strain sequencing project: providing services to taxonomists for standard genome sequencing and annotation.</title>
        <authorList>
            <consortium name="The Broad Institute Genomics Platform"/>
            <consortium name="The Broad Institute Genome Sequencing Center for Infectious Disease"/>
            <person name="Wu L."/>
            <person name="Ma J."/>
        </authorList>
    </citation>
    <scope>NUCLEOTIDE SEQUENCE [LARGE SCALE GENOMIC DNA]</scope>
    <source>
        <strain evidence="3">JCM 4594</strain>
    </source>
</reference>
<keyword evidence="3" id="KW-1185">Reference proteome</keyword>
<comment type="caution">
    <text evidence="2">The sequence shown here is derived from an EMBL/GenBank/DDBJ whole genome shotgun (WGS) entry which is preliminary data.</text>
</comment>
<feature type="region of interest" description="Disordered" evidence="1">
    <location>
        <begin position="19"/>
        <end position="101"/>
    </location>
</feature>
<dbReference type="EMBL" id="BMUU01000013">
    <property type="protein sequence ID" value="GGY57798.1"/>
    <property type="molecule type" value="Genomic_DNA"/>
</dbReference>
<dbReference type="RefSeq" id="WP_190028754.1">
    <property type="nucleotide sequence ID" value="NZ_BMUU01000013.1"/>
</dbReference>
<sequence length="101" mass="10344">MAAAAYAVHRDVHAVVRDGPRRLTAPVDVPGAGSGRPGEARTPSFGPLGEQGPARPASARATAGSPPKVHKLFAEPGTGVSEDTTLPVPPHRTPPSAQENR</sequence>
<organism evidence="2 3">
    <name type="scientific">Streptomyces xanthochromogenes</name>
    <dbReference type="NCBI Taxonomy" id="67384"/>
    <lineage>
        <taxon>Bacteria</taxon>
        <taxon>Bacillati</taxon>
        <taxon>Actinomycetota</taxon>
        <taxon>Actinomycetes</taxon>
        <taxon>Kitasatosporales</taxon>
        <taxon>Streptomycetaceae</taxon>
        <taxon>Streptomyces</taxon>
    </lineage>
</organism>
<evidence type="ECO:0000256" key="1">
    <source>
        <dbReference type="SAM" id="MobiDB-lite"/>
    </source>
</evidence>
<evidence type="ECO:0000313" key="2">
    <source>
        <dbReference type="EMBL" id="GGY57798.1"/>
    </source>
</evidence>
<protein>
    <submittedName>
        <fullName evidence="2">Uncharacterized protein</fullName>
    </submittedName>
</protein>